<sequence length="259" mass="30007">MAENYLDFRYLQLRKTPSSLKCAIFSLLAGIALSLPFLLSLFFKNISYFHIQPYYDHFGKMRINLTMDNPYGLDFTRYLGDSFKRLALDLAIFLAAINLWTFFMCFLLNDTKKRWQIFPITITVAFTLPVVLFTFSLYTSSKFFFNLNSVLNNPFAIYFLLSIALSIIFGIKRIMYLIIPGLIGYFIGYLILVYVTNQVANIKFISDIPTEKMTNWLTLIQITKNLIWGFFIGIGVYATYGQARKLADSIAHFEDTTPR</sequence>
<reference evidence="2" key="1">
    <citation type="journal article" date="2020" name="mSystems">
        <title>Genome- and Community-Level Interaction Insights into Carbon Utilization and Element Cycling Functions of Hydrothermarchaeota in Hydrothermal Sediment.</title>
        <authorList>
            <person name="Zhou Z."/>
            <person name="Liu Y."/>
            <person name="Xu W."/>
            <person name="Pan J."/>
            <person name="Luo Z.H."/>
            <person name="Li M."/>
        </authorList>
    </citation>
    <scope>NUCLEOTIDE SEQUENCE [LARGE SCALE GENOMIC DNA]</scope>
    <source>
        <strain evidence="2">SpSt-876</strain>
    </source>
</reference>
<feature type="transmembrane region" description="Helical" evidence="1">
    <location>
        <begin position="115"/>
        <end position="138"/>
    </location>
</feature>
<feature type="transmembrane region" description="Helical" evidence="1">
    <location>
        <begin position="176"/>
        <end position="196"/>
    </location>
</feature>
<dbReference type="EMBL" id="DTLI01000039">
    <property type="protein sequence ID" value="HHS51561.1"/>
    <property type="molecule type" value="Genomic_DNA"/>
</dbReference>
<proteinExistence type="predicted"/>
<feature type="transmembrane region" description="Helical" evidence="1">
    <location>
        <begin position="150"/>
        <end position="169"/>
    </location>
</feature>
<organism evidence="2">
    <name type="scientific">candidate division WOR-3 bacterium</name>
    <dbReference type="NCBI Taxonomy" id="2052148"/>
    <lineage>
        <taxon>Bacteria</taxon>
        <taxon>Bacteria division WOR-3</taxon>
    </lineage>
</organism>
<gene>
    <name evidence="2" type="ORF">ENW73_01665</name>
</gene>
<feature type="transmembrane region" description="Helical" evidence="1">
    <location>
        <begin position="20"/>
        <end position="43"/>
    </location>
</feature>
<comment type="caution">
    <text evidence="2">The sequence shown here is derived from an EMBL/GenBank/DDBJ whole genome shotgun (WGS) entry which is preliminary data.</text>
</comment>
<accession>A0A7C6EBV5</accession>
<feature type="transmembrane region" description="Helical" evidence="1">
    <location>
        <begin position="216"/>
        <end position="240"/>
    </location>
</feature>
<feature type="transmembrane region" description="Helical" evidence="1">
    <location>
        <begin position="86"/>
        <end position="108"/>
    </location>
</feature>
<protein>
    <submittedName>
        <fullName evidence="2">Uncharacterized protein</fullName>
    </submittedName>
</protein>
<evidence type="ECO:0000313" key="2">
    <source>
        <dbReference type="EMBL" id="HHS51561.1"/>
    </source>
</evidence>
<evidence type="ECO:0000256" key="1">
    <source>
        <dbReference type="SAM" id="Phobius"/>
    </source>
</evidence>
<keyword evidence="1" id="KW-1133">Transmembrane helix</keyword>
<keyword evidence="1" id="KW-0812">Transmembrane</keyword>
<keyword evidence="1" id="KW-0472">Membrane</keyword>
<name>A0A7C6EBV5_UNCW3</name>
<dbReference type="AlphaFoldDB" id="A0A7C6EBV5"/>